<dbReference type="RefSeq" id="WP_130029816.1">
    <property type="nucleotide sequence ID" value="NZ_BMDU01000001.1"/>
</dbReference>
<feature type="domain" description="NAD-dependent epimerase/dehydratase" evidence="3">
    <location>
        <begin position="4"/>
        <end position="223"/>
    </location>
</feature>
<organism evidence="4 5">
    <name type="scientific">Sphingobium fuliginis (strain ATCC 27551)</name>
    <dbReference type="NCBI Taxonomy" id="336203"/>
    <lineage>
        <taxon>Bacteria</taxon>
        <taxon>Pseudomonadati</taxon>
        <taxon>Pseudomonadota</taxon>
        <taxon>Alphaproteobacteria</taxon>
        <taxon>Sphingomonadales</taxon>
        <taxon>Sphingomonadaceae</taxon>
        <taxon>Sphingobium</taxon>
    </lineage>
</organism>
<name>A0ABQ1EM26_SPHSA</name>
<keyword evidence="5" id="KW-1185">Reference proteome</keyword>
<dbReference type="Pfam" id="PF01370">
    <property type="entry name" value="Epimerase"/>
    <property type="match status" value="1"/>
</dbReference>
<dbReference type="Proteomes" id="UP000628109">
    <property type="component" value="Unassembled WGS sequence"/>
</dbReference>
<dbReference type="PANTHER" id="PTHR43000">
    <property type="entry name" value="DTDP-D-GLUCOSE 4,6-DEHYDRATASE-RELATED"/>
    <property type="match status" value="1"/>
</dbReference>
<comment type="pathway">
    <text evidence="1">Bacterial outer membrane biogenesis; LPS O-antigen biosynthesis.</text>
</comment>
<gene>
    <name evidence="4" type="primary">rmd</name>
    <name evidence="4" type="ORF">GCM10019071_02840</name>
</gene>
<evidence type="ECO:0000256" key="1">
    <source>
        <dbReference type="ARBA" id="ARBA00005125"/>
    </source>
</evidence>
<dbReference type="Gene3D" id="3.40.50.720">
    <property type="entry name" value="NAD(P)-binding Rossmann-like Domain"/>
    <property type="match status" value="1"/>
</dbReference>
<dbReference type="InterPro" id="IPR001509">
    <property type="entry name" value="Epimerase_deHydtase"/>
</dbReference>
<sequence length="298" mass="33283">MARILLTGATGFLGKHLFRHFEKMGHEVFGTANRAQVDAPIFYCDIRDQLAVEDIFHRVQPEIVIHCAAISSVTSSAAQDYYRVNTVGTENMIHATLALPHQARFMFISTAGVYGNQDTDLLHEALCPKPVHHYGMSKFCAERVLMNHAERINYTIIRPFNIIGESQSGEFIMPKLVNAFHDRLPDVYLGNINVFRDYIDIYDACNLIAKLTFNPAAIGEVCNLCTGRPVSIQELLGILTEITGHEIGVQVNPALVRKNEVWRLLGDVVKLEALTQGPINGLRLEDSLRRMLAAKANV</sequence>
<evidence type="ECO:0000259" key="3">
    <source>
        <dbReference type="Pfam" id="PF01370"/>
    </source>
</evidence>
<dbReference type="Gene3D" id="3.90.25.10">
    <property type="entry name" value="UDP-galactose 4-epimerase, domain 1"/>
    <property type="match status" value="1"/>
</dbReference>
<comment type="similarity">
    <text evidence="2">Belongs to the NAD(P)-dependent epimerase/dehydratase family.</text>
</comment>
<dbReference type="SUPFAM" id="SSF51735">
    <property type="entry name" value="NAD(P)-binding Rossmann-fold domains"/>
    <property type="match status" value="1"/>
</dbReference>
<comment type="caution">
    <text evidence="4">The sequence shown here is derived from an EMBL/GenBank/DDBJ whole genome shotgun (WGS) entry which is preliminary data.</text>
</comment>
<evidence type="ECO:0000313" key="5">
    <source>
        <dbReference type="Proteomes" id="UP000628109"/>
    </source>
</evidence>
<evidence type="ECO:0000256" key="2">
    <source>
        <dbReference type="ARBA" id="ARBA00007637"/>
    </source>
</evidence>
<reference evidence="5" key="1">
    <citation type="journal article" date="2019" name="Int. J. Syst. Evol. Microbiol.">
        <title>The Global Catalogue of Microorganisms (GCM) 10K type strain sequencing project: providing services to taxonomists for standard genome sequencing and annotation.</title>
        <authorList>
            <consortium name="The Broad Institute Genomics Platform"/>
            <consortium name="The Broad Institute Genome Sequencing Center for Infectious Disease"/>
            <person name="Wu L."/>
            <person name="Ma J."/>
        </authorList>
    </citation>
    <scope>NUCLEOTIDE SEQUENCE [LARGE SCALE GENOMIC DNA]</scope>
    <source>
        <strain evidence="5">CCM 7327</strain>
    </source>
</reference>
<evidence type="ECO:0000313" key="4">
    <source>
        <dbReference type="EMBL" id="GFZ77819.1"/>
    </source>
</evidence>
<accession>A0ABQ1EM26</accession>
<proteinExistence type="inferred from homology"/>
<dbReference type="InterPro" id="IPR036291">
    <property type="entry name" value="NAD(P)-bd_dom_sf"/>
</dbReference>
<protein>
    <submittedName>
        <fullName evidence="4">GDP-4-dehydro-D-rhamnose reductase</fullName>
    </submittedName>
</protein>
<dbReference type="EMBL" id="BMDU01000001">
    <property type="protein sequence ID" value="GFZ77819.1"/>
    <property type="molecule type" value="Genomic_DNA"/>
</dbReference>